<gene>
    <name evidence="2" type="ORF">COCSUDRAFT_40554</name>
</gene>
<evidence type="ECO:0000313" key="2">
    <source>
        <dbReference type="EMBL" id="EIE25247.1"/>
    </source>
</evidence>
<name>I0Z3M8_COCSC</name>
<accession>I0Z3M8</accession>
<keyword evidence="3" id="KW-1185">Reference proteome</keyword>
<evidence type="ECO:0000313" key="3">
    <source>
        <dbReference type="Proteomes" id="UP000007264"/>
    </source>
</evidence>
<dbReference type="GeneID" id="17043249"/>
<feature type="signal peptide" evidence="1">
    <location>
        <begin position="1"/>
        <end position="24"/>
    </location>
</feature>
<evidence type="ECO:0000256" key="1">
    <source>
        <dbReference type="SAM" id="SignalP"/>
    </source>
</evidence>
<protein>
    <submittedName>
        <fullName evidence="2">Uncharacterized protein</fullName>
    </submittedName>
</protein>
<dbReference type="AlphaFoldDB" id="I0Z3M8"/>
<proteinExistence type="predicted"/>
<dbReference type="RefSeq" id="XP_005649791.1">
    <property type="nucleotide sequence ID" value="XM_005649734.1"/>
</dbReference>
<organism evidence="2 3">
    <name type="scientific">Coccomyxa subellipsoidea (strain C-169)</name>
    <name type="common">Green microalga</name>
    <dbReference type="NCBI Taxonomy" id="574566"/>
    <lineage>
        <taxon>Eukaryota</taxon>
        <taxon>Viridiplantae</taxon>
        <taxon>Chlorophyta</taxon>
        <taxon>core chlorophytes</taxon>
        <taxon>Trebouxiophyceae</taxon>
        <taxon>Trebouxiophyceae incertae sedis</taxon>
        <taxon>Coccomyxaceae</taxon>
        <taxon>Coccomyxa</taxon>
        <taxon>Coccomyxa subellipsoidea</taxon>
    </lineage>
</organism>
<comment type="caution">
    <text evidence="2">The sequence shown here is derived from an EMBL/GenBank/DDBJ whole genome shotgun (WGS) entry which is preliminary data.</text>
</comment>
<feature type="chain" id="PRO_5003636897" evidence="1">
    <location>
        <begin position="25"/>
        <end position="115"/>
    </location>
</feature>
<dbReference type="Proteomes" id="UP000007264">
    <property type="component" value="Unassembled WGS sequence"/>
</dbReference>
<dbReference type="EMBL" id="AGSI01000004">
    <property type="protein sequence ID" value="EIE25247.1"/>
    <property type="molecule type" value="Genomic_DNA"/>
</dbReference>
<dbReference type="KEGG" id="csl:COCSUDRAFT_40554"/>
<keyword evidence="1" id="KW-0732">Signal</keyword>
<reference evidence="2 3" key="1">
    <citation type="journal article" date="2012" name="Genome Biol.">
        <title>The genome of the polar eukaryotic microalga coccomyxa subellipsoidea reveals traits of cold adaptation.</title>
        <authorList>
            <person name="Blanc G."/>
            <person name="Agarkova I."/>
            <person name="Grimwood J."/>
            <person name="Kuo A."/>
            <person name="Brueggeman A."/>
            <person name="Dunigan D."/>
            <person name="Gurnon J."/>
            <person name="Ladunga I."/>
            <person name="Lindquist E."/>
            <person name="Lucas S."/>
            <person name="Pangilinan J."/>
            <person name="Proschold T."/>
            <person name="Salamov A."/>
            <person name="Schmutz J."/>
            <person name="Weeks D."/>
            <person name="Yamada T."/>
            <person name="Claverie J.M."/>
            <person name="Grigoriev I."/>
            <person name="Van Etten J."/>
            <person name="Lomsadze A."/>
            <person name="Borodovsky M."/>
        </authorList>
    </citation>
    <scope>NUCLEOTIDE SEQUENCE [LARGE SCALE GENOMIC DNA]</scope>
    <source>
        <strain evidence="2 3">C-169</strain>
    </source>
</reference>
<sequence length="115" mass="12786">MQGRLKALLALCLIFLLAISGASARRESWTGRSAQSGESAGVRRSIVGWSAQRNMLGYDYVYAAKKEEPPPKKVVEVKQQVVKIEKPKPKPKVVYVKKASPPPPEKKFFAIKKYG</sequence>